<dbReference type="InterPro" id="IPR046357">
    <property type="entry name" value="PPIase_dom_sf"/>
</dbReference>
<dbReference type="PANTHER" id="PTHR10516">
    <property type="entry name" value="PEPTIDYL-PROLYL CIS-TRANS ISOMERASE"/>
    <property type="match status" value="1"/>
</dbReference>
<evidence type="ECO:0000256" key="1">
    <source>
        <dbReference type="ARBA" id="ARBA00000971"/>
    </source>
</evidence>
<evidence type="ECO:0000256" key="7">
    <source>
        <dbReference type="SAM" id="MobiDB-lite"/>
    </source>
</evidence>
<dbReference type="InterPro" id="IPR001179">
    <property type="entry name" value="PPIase_FKBP_dom"/>
</dbReference>
<keyword evidence="8" id="KW-0472">Membrane</keyword>
<reference evidence="10 11" key="1">
    <citation type="submission" date="2023-09" db="EMBL/GenBank/DDBJ databases">
        <title>Pangenome analysis of Batrachochytrium dendrobatidis and related Chytrids.</title>
        <authorList>
            <person name="Yacoub M.N."/>
            <person name="Stajich J.E."/>
            <person name="James T.Y."/>
        </authorList>
    </citation>
    <scope>NUCLEOTIDE SEQUENCE [LARGE SCALE GENOMIC DNA]</scope>
    <source>
        <strain evidence="10 11">JEL0888</strain>
    </source>
</reference>
<keyword evidence="4 6" id="KW-0413">Isomerase</keyword>
<comment type="caution">
    <text evidence="10">The sequence shown here is derived from an EMBL/GenBank/DDBJ whole genome shotgun (WGS) entry which is preliminary data.</text>
</comment>
<evidence type="ECO:0000256" key="2">
    <source>
        <dbReference type="ARBA" id="ARBA00013194"/>
    </source>
</evidence>
<evidence type="ECO:0000256" key="8">
    <source>
        <dbReference type="SAM" id="Phobius"/>
    </source>
</evidence>
<protein>
    <recommendedName>
        <fullName evidence="2 6">peptidylprolyl isomerase</fullName>
        <ecNumber evidence="2 6">5.2.1.8</ecNumber>
    </recommendedName>
</protein>
<evidence type="ECO:0000259" key="9">
    <source>
        <dbReference type="PROSITE" id="PS50059"/>
    </source>
</evidence>
<accession>A0ABR4NI97</accession>
<dbReference type="PANTHER" id="PTHR10516:SF443">
    <property type="entry name" value="FK506-BINDING PROTEIN 59-RELATED"/>
    <property type="match status" value="1"/>
</dbReference>
<comment type="similarity">
    <text evidence="5">Belongs to the FKBP-type PPIase family. FKBP1 subfamily.</text>
</comment>
<dbReference type="EMBL" id="JADGIZ020000003">
    <property type="protein sequence ID" value="KAL2919254.1"/>
    <property type="molecule type" value="Genomic_DNA"/>
</dbReference>
<dbReference type="SUPFAM" id="SSF54534">
    <property type="entry name" value="FKBP-like"/>
    <property type="match status" value="1"/>
</dbReference>
<name>A0ABR4NI97_9FUNG</name>
<keyword evidence="8" id="KW-1133">Transmembrane helix</keyword>
<keyword evidence="11" id="KW-1185">Reference proteome</keyword>
<evidence type="ECO:0000256" key="5">
    <source>
        <dbReference type="ARBA" id="ARBA00038106"/>
    </source>
</evidence>
<dbReference type="PROSITE" id="PS50059">
    <property type="entry name" value="FKBP_PPIASE"/>
    <property type="match status" value="1"/>
</dbReference>
<gene>
    <name evidence="10" type="primary">FPR1</name>
    <name evidence="10" type="ORF">HK105_200897</name>
</gene>
<sequence length="193" mass="20550">MGRDATYPPPGQHQQRAHSYEPQEAHASSHRSSRLSKRTVLLLALAFLATACIGVAAYLYFGTTLLRNGDGSPAAPAAGTTPTSQFWSKVVLTQGDGKTYPAVGQTVTVHYVGTFTNGSVFDSSRARGKPFSVAIGMGKVIKGWDEGVPSMSLRERSNFTIQPSYAYGDNGVKGVIPPKSVLLFDIELLSIGS</sequence>
<evidence type="ECO:0000313" key="10">
    <source>
        <dbReference type="EMBL" id="KAL2919254.1"/>
    </source>
</evidence>
<dbReference type="Proteomes" id="UP001527925">
    <property type="component" value="Unassembled WGS sequence"/>
</dbReference>
<keyword evidence="3 6" id="KW-0697">Rotamase</keyword>
<organism evidence="10 11">
    <name type="scientific">Polyrhizophydium stewartii</name>
    <dbReference type="NCBI Taxonomy" id="2732419"/>
    <lineage>
        <taxon>Eukaryota</taxon>
        <taxon>Fungi</taxon>
        <taxon>Fungi incertae sedis</taxon>
        <taxon>Chytridiomycota</taxon>
        <taxon>Chytridiomycota incertae sedis</taxon>
        <taxon>Chytridiomycetes</taxon>
        <taxon>Rhizophydiales</taxon>
        <taxon>Rhizophydiales incertae sedis</taxon>
        <taxon>Polyrhizophydium</taxon>
    </lineage>
</organism>
<evidence type="ECO:0000256" key="3">
    <source>
        <dbReference type="ARBA" id="ARBA00023110"/>
    </source>
</evidence>
<dbReference type="Gene3D" id="3.10.50.40">
    <property type="match status" value="1"/>
</dbReference>
<comment type="catalytic activity">
    <reaction evidence="1 6">
        <text>[protein]-peptidylproline (omega=180) = [protein]-peptidylproline (omega=0)</text>
        <dbReference type="Rhea" id="RHEA:16237"/>
        <dbReference type="Rhea" id="RHEA-COMP:10747"/>
        <dbReference type="Rhea" id="RHEA-COMP:10748"/>
        <dbReference type="ChEBI" id="CHEBI:83833"/>
        <dbReference type="ChEBI" id="CHEBI:83834"/>
        <dbReference type="EC" id="5.2.1.8"/>
    </reaction>
</comment>
<keyword evidence="8" id="KW-0812">Transmembrane</keyword>
<proteinExistence type="inferred from homology"/>
<dbReference type="GO" id="GO:0003755">
    <property type="term" value="F:peptidyl-prolyl cis-trans isomerase activity"/>
    <property type="evidence" value="ECO:0007669"/>
    <property type="project" value="UniProtKB-EC"/>
</dbReference>
<feature type="domain" description="PPIase FKBP-type" evidence="9">
    <location>
        <begin position="104"/>
        <end position="192"/>
    </location>
</feature>
<evidence type="ECO:0000256" key="4">
    <source>
        <dbReference type="ARBA" id="ARBA00023235"/>
    </source>
</evidence>
<dbReference type="EC" id="5.2.1.8" evidence="2 6"/>
<dbReference type="Pfam" id="PF00254">
    <property type="entry name" value="FKBP_C"/>
    <property type="match status" value="1"/>
</dbReference>
<feature type="region of interest" description="Disordered" evidence="7">
    <location>
        <begin position="1"/>
        <end position="32"/>
    </location>
</feature>
<evidence type="ECO:0000256" key="6">
    <source>
        <dbReference type="PROSITE-ProRule" id="PRU00277"/>
    </source>
</evidence>
<feature type="transmembrane region" description="Helical" evidence="8">
    <location>
        <begin position="40"/>
        <end position="61"/>
    </location>
</feature>
<dbReference type="InterPro" id="IPR050689">
    <property type="entry name" value="FKBP-type_PPIase"/>
</dbReference>
<evidence type="ECO:0000313" key="11">
    <source>
        <dbReference type="Proteomes" id="UP001527925"/>
    </source>
</evidence>